<dbReference type="InterPro" id="IPR052931">
    <property type="entry name" value="Prophage_regulatory_activator"/>
</dbReference>
<organism evidence="1 2">
    <name type="scientific">Mycoavidus cysteinexigens</name>
    <dbReference type="NCBI Taxonomy" id="1553431"/>
    <lineage>
        <taxon>Bacteria</taxon>
        <taxon>Pseudomonadati</taxon>
        <taxon>Pseudomonadota</taxon>
        <taxon>Betaproteobacteria</taxon>
        <taxon>Burkholderiales</taxon>
        <taxon>Burkholderiaceae</taxon>
        <taxon>Mycoavidus</taxon>
    </lineage>
</organism>
<evidence type="ECO:0000313" key="1">
    <source>
        <dbReference type="EMBL" id="BBE08295.1"/>
    </source>
</evidence>
<dbReference type="EMBL" id="AP018150">
    <property type="protein sequence ID" value="BBE08295.1"/>
    <property type="molecule type" value="Genomic_DNA"/>
</dbReference>
<protein>
    <submittedName>
        <fullName evidence="1">Phage transcriptional regulator, AlpA</fullName>
    </submittedName>
</protein>
<dbReference type="Gene3D" id="1.10.238.160">
    <property type="match status" value="1"/>
</dbReference>
<reference evidence="1 2" key="1">
    <citation type="journal article" date="2018" name="Microbes Environ.">
        <title>Comparative Genomic Insights into Endofungal Lifestyles of Two Bacterial Endosymbionts, Mycoavidus cysteinexigens and Burkholderia rhizoxinica.</title>
        <authorList>
            <person name="Sharmin D."/>
            <person name="Guo Y."/>
            <person name="Nishizawa T."/>
            <person name="Ohshima S."/>
            <person name="Sato Y."/>
            <person name="Takashima Y."/>
            <person name="Narisawa K."/>
            <person name="Ohta H."/>
        </authorList>
    </citation>
    <scope>NUCLEOTIDE SEQUENCE [LARGE SCALE GENOMIC DNA]</scope>
    <source>
        <strain evidence="1 2">B1-EB</strain>
    </source>
</reference>
<dbReference type="InterPro" id="IPR010260">
    <property type="entry name" value="AlpA"/>
</dbReference>
<dbReference type="PANTHER" id="PTHR36154">
    <property type="entry name" value="DNA-BINDING TRANSCRIPTIONAL ACTIVATOR ALPA"/>
    <property type="match status" value="1"/>
</dbReference>
<accession>A0A2Z6ESB5</accession>
<dbReference type="RefSeq" id="WP_045363683.1">
    <property type="nucleotide sequence ID" value="NZ_AP018150.1"/>
</dbReference>
<sequence>MADQAVPILIPRWRVCQITGMKRSALYDRIKRGEFPKPVKIGRVAVRWIESEIITWVQQRIDVSRSVEVSHEK</sequence>
<name>A0A2Z6ESB5_9BURK</name>
<dbReference type="AlphaFoldDB" id="A0A2Z6ESB5"/>
<proteinExistence type="predicted"/>
<gene>
    <name evidence="1" type="ORF">MCB1EB_0134</name>
</gene>
<dbReference type="Pfam" id="PF05930">
    <property type="entry name" value="Phage_AlpA"/>
    <property type="match status" value="1"/>
</dbReference>
<keyword evidence="2" id="KW-1185">Reference proteome</keyword>
<dbReference type="Proteomes" id="UP000282597">
    <property type="component" value="Chromosome"/>
</dbReference>
<dbReference type="KEGG" id="mcys:MCB1EB_0134"/>
<evidence type="ECO:0000313" key="2">
    <source>
        <dbReference type="Proteomes" id="UP000282597"/>
    </source>
</evidence>
<dbReference type="PANTHER" id="PTHR36154:SF1">
    <property type="entry name" value="DNA-BINDING TRANSCRIPTIONAL ACTIVATOR ALPA"/>
    <property type="match status" value="1"/>
</dbReference>